<keyword evidence="2" id="KW-1185">Reference proteome</keyword>
<organism evidence="1 2">
    <name type="scientific">Trichinella zimbabwensis</name>
    <dbReference type="NCBI Taxonomy" id="268475"/>
    <lineage>
        <taxon>Eukaryota</taxon>
        <taxon>Metazoa</taxon>
        <taxon>Ecdysozoa</taxon>
        <taxon>Nematoda</taxon>
        <taxon>Enoplea</taxon>
        <taxon>Dorylaimia</taxon>
        <taxon>Trichinellida</taxon>
        <taxon>Trichinellidae</taxon>
        <taxon>Trichinella</taxon>
    </lineage>
</organism>
<evidence type="ECO:0000313" key="2">
    <source>
        <dbReference type="Proteomes" id="UP000055024"/>
    </source>
</evidence>
<evidence type="ECO:0000313" key="1">
    <source>
        <dbReference type="EMBL" id="KRZ11549.1"/>
    </source>
</evidence>
<dbReference type="STRING" id="268475.A0A0V1HLP5"/>
<reference evidence="1 2" key="1">
    <citation type="submission" date="2015-01" db="EMBL/GenBank/DDBJ databases">
        <title>Evolution of Trichinella species and genotypes.</title>
        <authorList>
            <person name="Korhonen P.K."/>
            <person name="Edoardo P."/>
            <person name="Giuseppe L.R."/>
            <person name="Gasser R.B."/>
        </authorList>
    </citation>
    <scope>NUCLEOTIDE SEQUENCE [LARGE SCALE GENOMIC DNA]</scope>
    <source>
        <strain evidence="1">ISS1029</strain>
    </source>
</reference>
<protein>
    <submittedName>
        <fullName evidence="1">Zinc finger BED domain-containing protein 5</fullName>
    </submittedName>
</protein>
<gene>
    <name evidence="1" type="primary">ZBED5</name>
    <name evidence="1" type="ORF">T11_8682</name>
</gene>
<dbReference type="AlphaFoldDB" id="A0A0V1HLP5"/>
<accession>A0A0V1HLP5</accession>
<dbReference type="OrthoDB" id="1101576at2759"/>
<sequence length="132" mass="14908">MKICQPVTWIANPFQSDRSTRILSVADEELIDVSEDTVLNMNFNRNKLMQFWLNHLQTYPNISAASSEVLLPFTSHSHPFLCETSFSLMVAIKTQFRNRLQLSGSLRLKVTAKEVDIDTILKGGQSFACGTL</sequence>
<dbReference type="EMBL" id="JYDP01000049">
    <property type="protein sequence ID" value="KRZ11549.1"/>
    <property type="molecule type" value="Genomic_DNA"/>
</dbReference>
<dbReference type="PANTHER" id="PTHR45913:SF19">
    <property type="entry name" value="LOW QUALITY PROTEIN: ZINC FINGER BED DOMAIN-CONTAINING PROTEIN 5-LIKE"/>
    <property type="match status" value="1"/>
</dbReference>
<dbReference type="Proteomes" id="UP000055024">
    <property type="component" value="Unassembled WGS sequence"/>
</dbReference>
<dbReference type="PANTHER" id="PTHR45913">
    <property type="entry name" value="EPM2A-INTERACTING PROTEIN 1"/>
    <property type="match status" value="1"/>
</dbReference>
<proteinExistence type="predicted"/>
<name>A0A0V1HLP5_9BILA</name>
<comment type="caution">
    <text evidence="1">The sequence shown here is derived from an EMBL/GenBank/DDBJ whole genome shotgun (WGS) entry which is preliminary data.</text>
</comment>